<dbReference type="PANTHER" id="PTHR23086">
    <property type="entry name" value="PHOSPHATIDYLINOSITOL-4-PHOSPHATE 5-KINASE"/>
    <property type="match status" value="1"/>
</dbReference>
<dbReference type="PROSITE" id="PS51455">
    <property type="entry name" value="PIPK"/>
    <property type="match status" value="1"/>
</dbReference>
<keyword evidence="1" id="KW-0808">Transferase</keyword>
<dbReference type="InterPro" id="IPR027483">
    <property type="entry name" value="PInositol-4-P-4/5-kinase_C_sf"/>
</dbReference>
<sequence>MSRDNLPSHYVVKDYCPLVFRNLREKFGISDGQYLDSLTKHQPTAWEAAGRSGAKFYQSFDRRFVIKTLMKEEVAQMHNLIKNYHPYVVECHGQTLLPQYLGMYRITVEGNVAYVVVMRNIFGSSLTIHKKYDLKGSTVDRDASDKEREMIPPTLKDNDFTKEGVKIHIGPQARDQILVTLKSDIAVSASTTGFQSFTQKPSLLRYYPDSLHTVRI</sequence>
<evidence type="ECO:0000313" key="4">
    <source>
        <dbReference type="Proteomes" id="UP001235939"/>
    </source>
</evidence>
<dbReference type="SMART" id="SM00330">
    <property type="entry name" value="PIPKc"/>
    <property type="match status" value="1"/>
</dbReference>
<dbReference type="Gene3D" id="3.30.800.10">
    <property type="entry name" value="Phosphatidylinositol Phosphate Kinase II Beta"/>
    <property type="match status" value="1"/>
</dbReference>
<dbReference type="Gene3D" id="3.30.810.10">
    <property type="entry name" value="2-Layer Sandwich"/>
    <property type="match status" value="1"/>
</dbReference>
<dbReference type="PANTHER" id="PTHR23086:SF8">
    <property type="entry name" value="PHOSPHATIDYLINOSITOL 5-PHOSPHATE 4-KINASE, ISOFORM A"/>
    <property type="match status" value="1"/>
</dbReference>
<dbReference type="InterPro" id="IPR023610">
    <property type="entry name" value="PInositol-4/5-P-5/4-kinase"/>
</dbReference>
<keyword evidence="1" id="KW-0418">Kinase</keyword>
<reference evidence="3 4" key="1">
    <citation type="submission" date="2022-01" db="EMBL/GenBank/DDBJ databases">
        <title>A chromosomal length assembly of Cordylochernes scorpioides.</title>
        <authorList>
            <person name="Zeh D."/>
            <person name="Zeh J."/>
        </authorList>
    </citation>
    <scope>NUCLEOTIDE SEQUENCE [LARGE SCALE GENOMIC DNA]</scope>
    <source>
        <strain evidence="3">IN4F17</strain>
        <tissue evidence="3">Whole Body</tissue>
    </source>
</reference>
<dbReference type="SUPFAM" id="SSF56104">
    <property type="entry name" value="SAICAR synthase-like"/>
    <property type="match status" value="1"/>
</dbReference>
<proteinExistence type="predicted"/>
<protein>
    <recommendedName>
        <fullName evidence="2">PIPK domain-containing protein</fullName>
    </recommendedName>
</protein>
<gene>
    <name evidence="3" type="ORF">LAZ67_2001308</name>
</gene>
<evidence type="ECO:0000256" key="1">
    <source>
        <dbReference type="PROSITE-ProRule" id="PRU00781"/>
    </source>
</evidence>
<accession>A0ABY6K5U0</accession>
<feature type="domain" description="PIPK" evidence="2">
    <location>
        <begin position="1"/>
        <end position="216"/>
    </location>
</feature>
<organism evidence="3 4">
    <name type="scientific">Cordylochernes scorpioides</name>
    <dbReference type="NCBI Taxonomy" id="51811"/>
    <lineage>
        <taxon>Eukaryota</taxon>
        <taxon>Metazoa</taxon>
        <taxon>Ecdysozoa</taxon>
        <taxon>Arthropoda</taxon>
        <taxon>Chelicerata</taxon>
        <taxon>Arachnida</taxon>
        <taxon>Pseudoscorpiones</taxon>
        <taxon>Cheliferoidea</taxon>
        <taxon>Chernetidae</taxon>
        <taxon>Cordylochernes</taxon>
    </lineage>
</organism>
<evidence type="ECO:0000313" key="3">
    <source>
        <dbReference type="EMBL" id="UYV62610.1"/>
    </source>
</evidence>
<dbReference type="Proteomes" id="UP001235939">
    <property type="component" value="Chromosome 02"/>
</dbReference>
<keyword evidence="4" id="KW-1185">Reference proteome</keyword>
<evidence type="ECO:0000259" key="2">
    <source>
        <dbReference type="PROSITE" id="PS51455"/>
    </source>
</evidence>
<keyword evidence="1" id="KW-0067">ATP-binding</keyword>
<dbReference type="EMBL" id="CP092864">
    <property type="protein sequence ID" value="UYV62610.1"/>
    <property type="molecule type" value="Genomic_DNA"/>
</dbReference>
<dbReference type="Pfam" id="PF01504">
    <property type="entry name" value="PIP5K"/>
    <property type="match status" value="1"/>
</dbReference>
<keyword evidence="1" id="KW-0547">Nucleotide-binding</keyword>
<name>A0ABY6K5U0_9ARAC</name>
<dbReference type="InterPro" id="IPR002498">
    <property type="entry name" value="PInositol-4-P-4/5-kinase_core"/>
</dbReference>
<dbReference type="InterPro" id="IPR027484">
    <property type="entry name" value="PInositol-4-P-5-kinase_N"/>
</dbReference>